<organism evidence="1 2">
    <name type="scientific">Flavivirga algicola</name>
    <dbReference type="NCBI Taxonomy" id="2729136"/>
    <lineage>
        <taxon>Bacteria</taxon>
        <taxon>Pseudomonadati</taxon>
        <taxon>Bacteroidota</taxon>
        <taxon>Flavobacteriia</taxon>
        <taxon>Flavobacteriales</taxon>
        <taxon>Flavobacteriaceae</taxon>
        <taxon>Flavivirga</taxon>
    </lineage>
</organism>
<keyword evidence="2" id="KW-1185">Reference proteome</keyword>
<protein>
    <submittedName>
        <fullName evidence="1">Uncharacterized protein</fullName>
    </submittedName>
</protein>
<evidence type="ECO:0000313" key="2">
    <source>
        <dbReference type="Proteomes" id="UP000746690"/>
    </source>
</evidence>
<sequence>MGIFHFFKEKLSQSKNPIDEIQKEFIEKSINTSERLISSFNEDVGYGLDYSEASLKILDENILSLFYDNKDHVSPDMKEDIIAQAGSYIFEVVRRYYGGKYYWHDKLNQPILIVNNSNSQIKVLAFEEVKKRIEYGNEYNIPSFFKTYSNVLKKENKVMFDLKNEIIA</sequence>
<name>A0ABX1RXJ5_9FLAO</name>
<proteinExistence type="predicted"/>
<dbReference type="RefSeq" id="WP_169672573.1">
    <property type="nucleotide sequence ID" value="NZ_JABBHF010000005.1"/>
</dbReference>
<accession>A0ABX1RXJ5</accession>
<evidence type="ECO:0000313" key="1">
    <source>
        <dbReference type="EMBL" id="NMH87758.1"/>
    </source>
</evidence>
<dbReference type="EMBL" id="JABBHF010000005">
    <property type="protein sequence ID" value="NMH87758.1"/>
    <property type="molecule type" value="Genomic_DNA"/>
</dbReference>
<comment type="caution">
    <text evidence="1">The sequence shown here is derived from an EMBL/GenBank/DDBJ whole genome shotgun (WGS) entry which is preliminary data.</text>
</comment>
<gene>
    <name evidence="1" type="ORF">HHX25_09600</name>
</gene>
<reference evidence="1 2" key="1">
    <citation type="submission" date="2020-04" db="EMBL/GenBank/DDBJ databases">
        <title>A Flavivirga sp. nov.</title>
        <authorList>
            <person name="Sun X."/>
        </authorList>
    </citation>
    <scope>NUCLEOTIDE SEQUENCE [LARGE SCALE GENOMIC DNA]</scope>
    <source>
        <strain evidence="1 2">Y03</strain>
    </source>
</reference>
<dbReference type="Proteomes" id="UP000746690">
    <property type="component" value="Unassembled WGS sequence"/>
</dbReference>